<dbReference type="EMBL" id="JAINUF010000001">
    <property type="protein sequence ID" value="KAJ8381523.1"/>
    <property type="molecule type" value="Genomic_DNA"/>
</dbReference>
<feature type="region of interest" description="Disordered" evidence="1">
    <location>
        <begin position="65"/>
        <end position="91"/>
    </location>
</feature>
<feature type="region of interest" description="Disordered" evidence="1">
    <location>
        <begin position="1"/>
        <end position="45"/>
    </location>
</feature>
<comment type="caution">
    <text evidence="2">The sequence shown here is derived from an EMBL/GenBank/DDBJ whole genome shotgun (WGS) entry which is preliminary data.</text>
</comment>
<feature type="region of interest" description="Disordered" evidence="1">
    <location>
        <begin position="251"/>
        <end position="277"/>
    </location>
</feature>
<accession>A0A9Q1JDB4</accession>
<feature type="compositionally biased region" description="Polar residues" evidence="1">
    <location>
        <begin position="267"/>
        <end position="277"/>
    </location>
</feature>
<feature type="compositionally biased region" description="Polar residues" evidence="1">
    <location>
        <begin position="105"/>
        <end position="119"/>
    </location>
</feature>
<evidence type="ECO:0000313" key="2">
    <source>
        <dbReference type="EMBL" id="KAJ8381523.1"/>
    </source>
</evidence>
<protein>
    <submittedName>
        <fullName evidence="2">Uncharacterized protein</fullName>
    </submittedName>
</protein>
<evidence type="ECO:0000256" key="1">
    <source>
        <dbReference type="SAM" id="MobiDB-lite"/>
    </source>
</evidence>
<reference evidence="2" key="1">
    <citation type="journal article" date="2023" name="Science">
        <title>Genome structures resolve the early diversification of teleost fishes.</title>
        <authorList>
            <person name="Parey E."/>
            <person name="Louis A."/>
            <person name="Montfort J."/>
            <person name="Bouchez O."/>
            <person name="Roques C."/>
            <person name="Iampietro C."/>
            <person name="Lluch J."/>
            <person name="Castinel A."/>
            <person name="Donnadieu C."/>
            <person name="Desvignes T."/>
            <person name="Floi Bucao C."/>
            <person name="Jouanno E."/>
            <person name="Wen M."/>
            <person name="Mejri S."/>
            <person name="Dirks R."/>
            <person name="Jansen H."/>
            <person name="Henkel C."/>
            <person name="Chen W.J."/>
            <person name="Zahm M."/>
            <person name="Cabau C."/>
            <person name="Klopp C."/>
            <person name="Thompson A.W."/>
            <person name="Robinson-Rechavi M."/>
            <person name="Braasch I."/>
            <person name="Lecointre G."/>
            <person name="Bobe J."/>
            <person name="Postlethwait J.H."/>
            <person name="Berthelot C."/>
            <person name="Roest Crollius H."/>
            <person name="Guiguen Y."/>
        </authorList>
    </citation>
    <scope>NUCLEOTIDE SEQUENCE</scope>
    <source>
        <strain evidence="2">WJC10195</strain>
    </source>
</reference>
<name>A0A9Q1JDB4_SYNKA</name>
<dbReference type="Proteomes" id="UP001152622">
    <property type="component" value="Chromosome 1"/>
</dbReference>
<dbReference type="AlphaFoldDB" id="A0A9Q1JDB4"/>
<gene>
    <name evidence="2" type="ORF">SKAU_G00023010</name>
</gene>
<sequence>MSQGLPGVGLRDSGLPSDPAVNRQNAPFPAQLEQSTVGAGGGVRGTQAMCPEPLVSMRLNGPSLAQNDGLSLSQSGFNTRPGLRQNNPSPYNSALATPCTHTQVTQVRQGLTSSQTTPSLGPCPQKQLRPAPPSALGSVHPDSLVLSLQNQQQLGPAAKHRNRHVFIGQSNHTAVEDQEGQWTPSIPNTNFEDNLQDVCTPNFPSHPTLLNPSSAPPLQGRFSVQTQHLHPWRQRQEVSTATLDRQQHALTHPPNAYRQDRHRDPQSGPSPHISQNSMTAYSYGTQNATPALSSSVSMTAYSYGTQNAALAPTSSISMNSCMFDGGSAHTGSGTRLSGVELGASVPQKLNPSNSQSSPQASCCFQRLPGKLVLDSSASAQGNGLPCPVTPDFTPGDAVVQHPFLNVQTQIPLQDNESFSFRPLSNGTTYFPENNQTNCCDF</sequence>
<evidence type="ECO:0000313" key="3">
    <source>
        <dbReference type="Proteomes" id="UP001152622"/>
    </source>
</evidence>
<organism evidence="2 3">
    <name type="scientific">Synaphobranchus kaupii</name>
    <name type="common">Kaup's arrowtooth eel</name>
    <dbReference type="NCBI Taxonomy" id="118154"/>
    <lineage>
        <taxon>Eukaryota</taxon>
        <taxon>Metazoa</taxon>
        <taxon>Chordata</taxon>
        <taxon>Craniata</taxon>
        <taxon>Vertebrata</taxon>
        <taxon>Euteleostomi</taxon>
        <taxon>Actinopterygii</taxon>
        <taxon>Neopterygii</taxon>
        <taxon>Teleostei</taxon>
        <taxon>Anguilliformes</taxon>
        <taxon>Synaphobranchidae</taxon>
        <taxon>Synaphobranchus</taxon>
    </lineage>
</organism>
<keyword evidence="3" id="KW-1185">Reference proteome</keyword>
<feature type="region of interest" description="Disordered" evidence="1">
    <location>
        <begin position="105"/>
        <end position="138"/>
    </location>
</feature>
<proteinExistence type="predicted"/>